<reference evidence="3 4" key="1">
    <citation type="submission" date="2016-10" db="EMBL/GenBank/DDBJ databases">
        <authorList>
            <person name="de Groot N.N."/>
        </authorList>
    </citation>
    <scope>NUCLEOTIDE SEQUENCE [LARGE SCALE GENOMIC DNA]</scope>
    <source>
        <strain evidence="3 4">ATCC 700224</strain>
    </source>
</reference>
<sequence>MAPDGRQGAADDETGEDDMPPGTRRCIVTRDCRPKSDLLRFVLDPDGQVVPDVDRRLPGRGLWLSPSRDVVEMAAQKRLFARAARRAVTVPADLADRVEALLTRRCLDTLGLARRAGQVVAGFEKVRTRLREAGASRARMPAVLLSARDGAPDGREKVAALAVAILESGEGAASGCAGQSAPPVVVGFDAEELGRPLGRDRVVHATLDGGRLAETFVERCGHLAGFRPGPVILSVADELAGSRGARRNNGGSGDRGDPRVTTDGSV</sequence>
<feature type="region of interest" description="Disordered" evidence="1">
    <location>
        <begin position="1"/>
        <end position="26"/>
    </location>
</feature>
<dbReference type="InterPro" id="IPR029064">
    <property type="entry name" value="Ribosomal_eL30-like_sf"/>
</dbReference>
<accession>A0A1G7D651</accession>
<dbReference type="SUPFAM" id="SSF55315">
    <property type="entry name" value="L30e-like"/>
    <property type="match status" value="1"/>
</dbReference>
<evidence type="ECO:0000259" key="2">
    <source>
        <dbReference type="Pfam" id="PF04296"/>
    </source>
</evidence>
<dbReference type="Gene3D" id="3.30.1330.30">
    <property type="match status" value="1"/>
</dbReference>
<evidence type="ECO:0000256" key="1">
    <source>
        <dbReference type="SAM" id="MobiDB-lite"/>
    </source>
</evidence>
<feature type="region of interest" description="Disordered" evidence="1">
    <location>
        <begin position="242"/>
        <end position="266"/>
    </location>
</feature>
<dbReference type="AlphaFoldDB" id="A0A1G7D651"/>
<gene>
    <name evidence="3" type="ORF">SAMN05421720_10751</name>
</gene>
<dbReference type="InterPro" id="IPR007393">
    <property type="entry name" value="YlxR_dom"/>
</dbReference>
<evidence type="ECO:0000313" key="4">
    <source>
        <dbReference type="Proteomes" id="UP000199412"/>
    </source>
</evidence>
<feature type="compositionally biased region" description="Acidic residues" evidence="1">
    <location>
        <begin position="10"/>
        <end position="19"/>
    </location>
</feature>
<keyword evidence="4" id="KW-1185">Reference proteome</keyword>
<feature type="domain" description="YlxR" evidence="2">
    <location>
        <begin position="24"/>
        <end position="99"/>
    </location>
</feature>
<name>A0A1G7D651_9PROT</name>
<dbReference type="PANTHER" id="PTHR34215">
    <property type="entry name" value="BLL0784 PROTEIN"/>
    <property type="match status" value="1"/>
</dbReference>
<dbReference type="PANTHER" id="PTHR34215:SF1">
    <property type="entry name" value="YLXR DOMAIN-CONTAINING PROTEIN"/>
    <property type="match status" value="1"/>
</dbReference>
<evidence type="ECO:0000313" key="3">
    <source>
        <dbReference type="EMBL" id="SDE46987.1"/>
    </source>
</evidence>
<dbReference type="NCBIfam" id="NF006622">
    <property type="entry name" value="PRK09190.1"/>
    <property type="match status" value="1"/>
</dbReference>
<protein>
    <recommendedName>
        <fullName evidence="2">YlxR domain-containing protein</fullName>
    </recommendedName>
</protein>
<dbReference type="STRING" id="69960.SAMN05421720_10751"/>
<dbReference type="Pfam" id="PF04296">
    <property type="entry name" value="YlxR"/>
    <property type="match status" value="1"/>
</dbReference>
<dbReference type="SUPFAM" id="SSF64376">
    <property type="entry name" value="YlxR-like"/>
    <property type="match status" value="1"/>
</dbReference>
<dbReference type="OrthoDB" id="9799836at2"/>
<dbReference type="EMBL" id="FNAP01000007">
    <property type="protein sequence ID" value="SDE46987.1"/>
    <property type="molecule type" value="Genomic_DNA"/>
</dbReference>
<dbReference type="RefSeq" id="WP_092785987.1">
    <property type="nucleotide sequence ID" value="NZ_FNAP01000007.1"/>
</dbReference>
<dbReference type="Gene3D" id="3.30.1230.10">
    <property type="entry name" value="YlxR-like"/>
    <property type="match status" value="1"/>
</dbReference>
<organism evidence="3 4">
    <name type="scientific">Rhodospira trueperi</name>
    <dbReference type="NCBI Taxonomy" id="69960"/>
    <lineage>
        <taxon>Bacteria</taxon>
        <taxon>Pseudomonadati</taxon>
        <taxon>Pseudomonadota</taxon>
        <taxon>Alphaproteobacteria</taxon>
        <taxon>Rhodospirillales</taxon>
        <taxon>Rhodospirillaceae</taxon>
        <taxon>Rhodospira</taxon>
    </lineage>
</organism>
<dbReference type="InterPro" id="IPR037465">
    <property type="entry name" value="YlxR"/>
</dbReference>
<dbReference type="InterPro" id="IPR035931">
    <property type="entry name" value="YlxR-like_sf"/>
</dbReference>
<proteinExistence type="predicted"/>
<dbReference type="Proteomes" id="UP000199412">
    <property type="component" value="Unassembled WGS sequence"/>
</dbReference>